<evidence type="ECO:0000313" key="1">
    <source>
        <dbReference type="EMBL" id="MUN29704.1"/>
    </source>
</evidence>
<organism evidence="1 2">
    <name type="scientific">Sulfuracidifex metallicus DSM 6482 = JCM 9184</name>
    <dbReference type="NCBI Taxonomy" id="523847"/>
    <lineage>
        <taxon>Archaea</taxon>
        <taxon>Thermoproteota</taxon>
        <taxon>Thermoprotei</taxon>
        <taxon>Sulfolobales</taxon>
        <taxon>Sulfolobaceae</taxon>
        <taxon>Sulfuracidifex</taxon>
    </lineage>
</organism>
<evidence type="ECO:0000313" key="2">
    <source>
        <dbReference type="Proteomes" id="UP000470772"/>
    </source>
</evidence>
<dbReference type="AlphaFoldDB" id="A0A6A9QMD7"/>
<sequence length="161" mass="18859">MDVEYLLKRGDYEKLLEGDPKAVFNSLLDFLSSNDKELKHRAWEIVQDMIEKGLIKHKEEVIPLLCYHDEGTRYRVWNLVPKMVTSGLISIENVIEKLDCLFSMLKSNNQEIRALSWYSTLPPLLSLLGKDRVKPLLSYCRSVNGEWRDLVEETCREIEDR</sequence>
<comment type="caution">
    <text evidence="1">The sequence shown here is derived from an EMBL/GenBank/DDBJ whole genome shotgun (WGS) entry which is preliminary data.</text>
</comment>
<dbReference type="EMBL" id="WGGD01000005">
    <property type="protein sequence ID" value="MUN29704.1"/>
    <property type="molecule type" value="Genomic_DNA"/>
</dbReference>
<name>A0A6A9QMD7_SULME</name>
<gene>
    <name evidence="1" type="ORF">GC250_09705</name>
</gene>
<protein>
    <recommendedName>
        <fullName evidence="3">HEAT repeat domain-containing protein</fullName>
    </recommendedName>
</protein>
<dbReference type="Proteomes" id="UP000470772">
    <property type="component" value="Unassembled WGS sequence"/>
</dbReference>
<dbReference type="SUPFAM" id="SSF48371">
    <property type="entry name" value="ARM repeat"/>
    <property type="match status" value="1"/>
</dbReference>
<dbReference type="OrthoDB" id="41688at2157"/>
<keyword evidence="2" id="KW-1185">Reference proteome</keyword>
<dbReference type="RefSeq" id="WP_054838849.1">
    <property type="nucleotide sequence ID" value="NZ_BBBY01000021.1"/>
</dbReference>
<proteinExistence type="predicted"/>
<accession>A0A6A9QMD7</accession>
<reference evidence="1 2" key="1">
    <citation type="submission" date="2019-10" db="EMBL/GenBank/DDBJ databases">
        <title>Sequencing and Assembly of Multiple Reported Metal-Biooxidizing Members of the Extremely Thermoacidophilic Archaeal Family Sulfolobaceae.</title>
        <authorList>
            <person name="Counts J.A."/>
            <person name="Kelly R.M."/>
        </authorList>
    </citation>
    <scope>NUCLEOTIDE SEQUENCE [LARGE SCALE GENOMIC DNA]</scope>
    <source>
        <strain evidence="1 2">DSM 6482</strain>
    </source>
</reference>
<dbReference type="InterPro" id="IPR016024">
    <property type="entry name" value="ARM-type_fold"/>
</dbReference>
<evidence type="ECO:0008006" key="3">
    <source>
        <dbReference type="Google" id="ProtNLM"/>
    </source>
</evidence>